<keyword evidence="5" id="KW-0411">Iron-sulfur</keyword>
<dbReference type="PANTHER" id="PTHR43409:SF7">
    <property type="entry name" value="BLL1977 PROTEIN"/>
    <property type="match status" value="1"/>
</dbReference>
<reference evidence="7 8" key="1">
    <citation type="submission" date="2019-01" db="EMBL/GenBank/DDBJ databases">
        <title>Sequencing the genomes of 1000 actinobacteria strains.</title>
        <authorList>
            <person name="Klenk H.-P."/>
        </authorList>
    </citation>
    <scope>NUCLEOTIDE SEQUENCE [LARGE SCALE GENOMIC DNA]</scope>
    <source>
        <strain evidence="7 8">DSM 43925</strain>
    </source>
</reference>
<dbReference type="Pfam" id="PF02310">
    <property type="entry name" value="B12-binding"/>
    <property type="match status" value="1"/>
</dbReference>
<dbReference type="SFLD" id="SFLDG01082">
    <property type="entry name" value="B12-binding_domain_containing"/>
    <property type="match status" value="1"/>
</dbReference>
<keyword evidence="8" id="KW-1185">Reference proteome</keyword>
<dbReference type="InterPro" id="IPR023984">
    <property type="entry name" value="rSAM_ocin_1"/>
</dbReference>
<dbReference type="PROSITE" id="PS51332">
    <property type="entry name" value="B12_BINDING"/>
    <property type="match status" value="1"/>
</dbReference>
<evidence type="ECO:0000256" key="1">
    <source>
        <dbReference type="ARBA" id="ARBA00001966"/>
    </source>
</evidence>
<dbReference type="PANTHER" id="PTHR43409">
    <property type="entry name" value="ANAEROBIC MAGNESIUM-PROTOPORPHYRIN IX MONOMETHYL ESTER CYCLASE-RELATED"/>
    <property type="match status" value="1"/>
</dbReference>
<evidence type="ECO:0000256" key="2">
    <source>
        <dbReference type="ARBA" id="ARBA00022691"/>
    </source>
</evidence>
<dbReference type="OrthoDB" id="9801424at2"/>
<accession>A0A438ML02</accession>
<dbReference type="CDD" id="cd02068">
    <property type="entry name" value="radical_SAM_B12_BD"/>
    <property type="match status" value="1"/>
</dbReference>
<dbReference type="InterPro" id="IPR006158">
    <property type="entry name" value="Cobalamin-bd"/>
</dbReference>
<dbReference type="GO" id="GO:0051536">
    <property type="term" value="F:iron-sulfur cluster binding"/>
    <property type="evidence" value="ECO:0007669"/>
    <property type="project" value="UniProtKB-KW"/>
</dbReference>
<name>A0A438ML02_9ACTN</name>
<dbReference type="GO" id="GO:0003824">
    <property type="term" value="F:catalytic activity"/>
    <property type="evidence" value="ECO:0007669"/>
    <property type="project" value="InterPro"/>
</dbReference>
<dbReference type="Gene3D" id="3.80.30.20">
    <property type="entry name" value="tm_1862 like domain"/>
    <property type="match status" value="1"/>
</dbReference>
<organism evidence="7 8">
    <name type="scientific">Nonomuraea polychroma</name>
    <dbReference type="NCBI Taxonomy" id="46176"/>
    <lineage>
        <taxon>Bacteria</taxon>
        <taxon>Bacillati</taxon>
        <taxon>Actinomycetota</taxon>
        <taxon>Actinomycetes</taxon>
        <taxon>Streptosporangiales</taxon>
        <taxon>Streptosporangiaceae</taxon>
        <taxon>Nonomuraea</taxon>
    </lineage>
</organism>
<dbReference type="SFLD" id="SFLDS00029">
    <property type="entry name" value="Radical_SAM"/>
    <property type="match status" value="1"/>
</dbReference>
<dbReference type="Gene3D" id="3.40.50.280">
    <property type="entry name" value="Cobalamin-binding domain"/>
    <property type="match status" value="1"/>
</dbReference>
<evidence type="ECO:0000256" key="4">
    <source>
        <dbReference type="ARBA" id="ARBA00023004"/>
    </source>
</evidence>
<dbReference type="InterPro" id="IPR058240">
    <property type="entry name" value="rSAM_sf"/>
</dbReference>
<dbReference type="GO" id="GO:0046872">
    <property type="term" value="F:metal ion binding"/>
    <property type="evidence" value="ECO:0007669"/>
    <property type="project" value="UniProtKB-KW"/>
</dbReference>
<dbReference type="Pfam" id="PF04055">
    <property type="entry name" value="Radical_SAM"/>
    <property type="match status" value="1"/>
</dbReference>
<dbReference type="NCBIfam" id="TIGR03975">
    <property type="entry name" value="rSAM_ocin_1"/>
    <property type="match status" value="1"/>
</dbReference>
<dbReference type="InterPro" id="IPR023404">
    <property type="entry name" value="rSAM_horseshoe"/>
</dbReference>
<comment type="cofactor">
    <cofactor evidence="1">
        <name>[4Fe-4S] cluster</name>
        <dbReference type="ChEBI" id="CHEBI:49883"/>
    </cofactor>
</comment>
<proteinExistence type="predicted"/>
<dbReference type="InterPro" id="IPR007197">
    <property type="entry name" value="rSAM"/>
</dbReference>
<dbReference type="GO" id="GO:0031419">
    <property type="term" value="F:cobalamin binding"/>
    <property type="evidence" value="ECO:0007669"/>
    <property type="project" value="InterPro"/>
</dbReference>
<keyword evidence="4" id="KW-0408">Iron</keyword>
<sequence>MRLTLAAMPWQAINRPSLPLGLLHGLVARDCPEVEVTEYHGGVRWAEHLFAADATPPSYYTEIADTGVFHGLGDLIFAGCLYDDPGRGADALERVAATYNFDAAGILRMHELTTGFVEEVAAEILASGPDVVGFSTTFMQNAASLALARRIKGLRPEVTVVFGGANCDGPMGAALHRNHRFVDLVVRGEAEQVFPALLTRLGEDALRGDFADIPGVCWWDGDRSVANVQPAHSVPPGLIPIPDYTAWQDAFERSPLREYLTPELVVESSRGCWWGEKHHCTFCGLNGSLMRFRSKSAEQFWTELSTLVERHQILDVITVDNILDMGYLKTLLPRMAEADWDLRVFYEIKSNLRGDQIAALAEAGIVLLQPGIESLSGRVLGLMDKGVDGVTNVRLLRDCEDNHVTCEWNYLYGFPGERPEDYLNVIDQIPALVHLQPPSYSQRIILERYSPYFERPELGFARREPAAFYRDIYDLPESELADLVYFFDCDDAGIGEDVVADLMAALRRWRRDYPHSSLVAEDDGAEILITDHRAGWPGARHRLTGWRANAYRGLRRRRTVNGLCSHLGELGHDVGAAAVEAWLRDALRDGLVFVDDSAWVALATARIPQKVIMSEAAAAR</sequence>
<dbReference type="GO" id="GO:0005829">
    <property type="term" value="C:cytosol"/>
    <property type="evidence" value="ECO:0007669"/>
    <property type="project" value="TreeGrafter"/>
</dbReference>
<evidence type="ECO:0000313" key="7">
    <source>
        <dbReference type="EMBL" id="RVX46418.1"/>
    </source>
</evidence>
<dbReference type="RefSeq" id="WP_127938568.1">
    <property type="nucleotide sequence ID" value="NZ_SAUN01000001.1"/>
</dbReference>
<comment type="caution">
    <text evidence="7">The sequence shown here is derived from an EMBL/GenBank/DDBJ whole genome shotgun (WGS) entry which is preliminary data.</text>
</comment>
<evidence type="ECO:0000313" key="8">
    <source>
        <dbReference type="Proteomes" id="UP000284824"/>
    </source>
</evidence>
<dbReference type="SUPFAM" id="SSF102114">
    <property type="entry name" value="Radical SAM enzymes"/>
    <property type="match status" value="1"/>
</dbReference>
<feature type="domain" description="B12-binding" evidence="6">
    <location>
        <begin position="72"/>
        <end position="208"/>
    </location>
</feature>
<dbReference type="InterPro" id="IPR051198">
    <property type="entry name" value="BchE-like"/>
</dbReference>
<dbReference type="InterPro" id="IPR006638">
    <property type="entry name" value="Elp3/MiaA/NifB-like_rSAM"/>
</dbReference>
<dbReference type="AlphaFoldDB" id="A0A438ML02"/>
<keyword evidence="3" id="KW-0479">Metal-binding</keyword>
<keyword evidence="2" id="KW-0949">S-adenosyl-L-methionine</keyword>
<gene>
    <name evidence="7" type="ORF">EDD27_9298</name>
</gene>
<evidence type="ECO:0000256" key="5">
    <source>
        <dbReference type="ARBA" id="ARBA00023014"/>
    </source>
</evidence>
<dbReference type="SMART" id="SM00729">
    <property type="entry name" value="Elp3"/>
    <property type="match status" value="1"/>
</dbReference>
<evidence type="ECO:0000259" key="6">
    <source>
        <dbReference type="PROSITE" id="PS51332"/>
    </source>
</evidence>
<evidence type="ECO:0000256" key="3">
    <source>
        <dbReference type="ARBA" id="ARBA00022723"/>
    </source>
</evidence>
<dbReference type="EMBL" id="SAUN01000001">
    <property type="protein sequence ID" value="RVX46418.1"/>
    <property type="molecule type" value="Genomic_DNA"/>
</dbReference>
<dbReference type="SFLD" id="SFLDF00324">
    <property type="entry name" value="bacteriocin_maturation"/>
    <property type="match status" value="1"/>
</dbReference>
<protein>
    <submittedName>
        <fullName evidence="7">Ribosomal peptide maturation radical SAM protein 1</fullName>
    </submittedName>
</protein>
<dbReference type="Proteomes" id="UP000284824">
    <property type="component" value="Unassembled WGS sequence"/>
</dbReference>